<feature type="domain" description="Pseudouridine synthase RsuA/RluA-like" evidence="15">
    <location>
        <begin position="15"/>
        <end position="161"/>
    </location>
</feature>
<comment type="function">
    <text evidence="6">Dual specificity enzyme that catalyzes the synthesis of pseudouridine from uracil-746 in 23S ribosomal RNA and from uracil-32 in the anticodon stem and loop of transfer RNAs.</text>
</comment>
<evidence type="ECO:0000256" key="6">
    <source>
        <dbReference type="ARBA" id="ARBA00037305"/>
    </source>
</evidence>
<dbReference type="Gene3D" id="3.30.2350.10">
    <property type="entry name" value="Pseudouridine synthase"/>
    <property type="match status" value="1"/>
</dbReference>
<evidence type="ECO:0000256" key="3">
    <source>
        <dbReference type="ARBA" id="ARBA00023235"/>
    </source>
</evidence>
<sequence>MPLSHIGILHEDAEFLIVNKPTLLLSVPGRADDNKDCLITRLQDNGYPEARIVHRLDWETSGLLVIARYADSHRELSRQFHDRETEKTYIALCWGQPPTDSGHIDLPLRYDPPNKPRHIVDHELGKSAQTFWQVTERLGDHCRVELTPITGRSHQLRVHMLSIGHPLLGDQLYAPPDALNASPRLALHAARLGIKHPISKERMVFDCPSPF</sequence>
<dbReference type="SUPFAM" id="SSF55120">
    <property type="entry name" value="Pseudouridine synthase"/>
    <property type="match status" value="1"/>
</dbReference>
<evidence type="ECO:0000256" key="5">
    <source>
        <dbReference type="ARBA" id="ARBA00036916"/>
    </source>
</evidence>
<evidence type="ECO:0000256" key="4">
    <source>
        <dbReference type="ARBA" id="ARBA00036184"/>
    </source>
</evidence>
<dbReference type="PROSITE" id="PS01129">
    <property type="entry name" value="PSI_RLU"/>
    <property type="match status" value="1"/>
</dbReference>
<organism evidence="16">
    <name type="scientific">marine sediment metagenome</name>
    <dbReference type="NCBI Taxonomy" id="412755"/>
    <lineage>
        <taxon>unclassified sequences</taxon>
        <taxon>metagenomes</taxon>
        <taxon>ecological metagenomes</taxon>
    </lineage>
</organism>
<name>A0A0F9YC72_9ZZZZ</name>
<evidence type="ECO:0000256" key="11">
    <source>
        <dbReference type="ARBA" id="ARBA00042372"/>
    </source>
</evidence>
<dbReference type="Pfam" id="PF00849">
    <property type="entry name" value="PseudoU_synth_2"/>
    <property type="match status" value="1"/>
</dbReference>
<evidence type="ECO:0000259" key="15">
    <source>
        <dbReference type="Pfam" id="PF00849"/>
    </source>
</evidence>
<comment type="catalytic activity">
    <reaction evidence="5">
        <text>uridine(746) in 23S rRNA = pseudouridine(746) in 23S rRNA</text>
        <dbReference type="Rhea" id="RHEA:42548"/>
        <dbReference type="Rhea" id="RHEA-COMP:10109"/>
        <dbReference type="Rhea" id="RHEA-COMP:10110"/>
        <dbReference type="ChEBI" id="CHEBI:65314"/>
        <dbReference type="ChEBI" id="CHEBI:65315"/>
        <dbReference type="EC" id="5.4.99.29"/>
    </reaction>
</comment>
<keyword evidence="3" id="KW-0413">Isomerase</keyword>
<dbReference type="GO" id="GO:0003723">
    <property type="term" value="F:RNA binding"/>
    <property type="evidence" value="ECO:0007669"/>
    <property type="project" value="InterPro"/>
</dbReference>
<dbReference type="InterPro" id="IPR020103">
    <property type="entry name" value="PsdUridine_synth_cat_dom_sf"/>
</dbReference>
<dbReference type="AlphaFoldDB" id="A0A0F9YC72"/>
<comment type="catalytic activity">
    <reaction evidence="4">
        <text>uridine(32) in tRNA = pseudouridine(32) in tRNA</text>
        <dbReference type="Rhea" id="RHEA:42544"/>
        <dbReference type="Rhea" id="RHEA-COMP:10107"/>
        <dbReference type="Rhea" id="RHEA-COMP:10108"/>
        <dbReference type="ChEBI" id="CHEBI:65314"/>
        <dbReference type="ChEBI" id="CHEBI:65315"/>
        <dbReference type="EC" id="5.4.99.28"/>
    </reaction>
</comment>
<keyword evidence="2" id="KW-0819">tRNA processing</keyword>
<evidence type="ECO:0000256" key="13">
    <source>
        <dbReference type="ARBA" id="ARBA00042883"/>
    </source>
</evidence>
<dbReference type="GO" id="GO:0000455">
    <property type="term" value="P:enzyme-directed rRNA pseudouridine synthesis"/>
    <property type="evidence" value="ECO:0007669"/>
    <property type="project" value="TreeGrafter"/>
</dbReference>
<dbReference type="InterPro" id="IPR006224">
    <property type="entry name" value="PsdUridine_synth_RluA-like_CS"/>
</dbReference>
<dbReference type="GO" id="GO:0008033">
    <property type="term" value="P:tRNA processing"/>
    <property type="evidence" value="ECO:0007669"/>
    <property type="project" value="UniProtKB-KW"/>
</dbReference>
<dbReference type="EC" id="5.4.99.29" evidence="8"/>
<dbReference type="PANTHER" id="PTHR21600:SF91">
    <property type="entry name" value="DUAL-SPECIFICITY RNA PSEUDOURIDINE SYNTHASE RLUA"/>
    <property type="match status" value="1"/>
</dbReference>
<reference evidence="16" key="1">
    <citation type="journal article" date="2015" name="Nature">
        <title>Complex archaea that bridge the gap between prokaryotes and eukaryotes.</title>
        <authorList>
            <person name="Spang A."/>
            <person name="Saw J.H."/>
            <person name="Jorgensen S.L."/>
            <person name="Zaremba-Niedzwiedzka K."/>
            <person name="Martijn J."/>
            <person name="Lind A.E."/>
            <person name="van Eijk R."/>
            <person name="Schleper C."/>
            <person name="Guy L."/>
            <person name="Ettema T.J."/>
        </authorList>
    </citation>
    <scope>NUCLEOTIDE SEQUENCE</scope>
</reference>
<keyword evidence="1" id="KW-0698">rRNA processing</keyword>
<gene>
    <name evidence="16" type="ORF">LCGC14_0032960</name>
</gene>
<protein>
    <recommendedName>
        <fullName evidence="9">Dual-specificity RNA pseudouridine synthase RluA</fullName>
        <ecNumber evidence="7">5.4.99.28</ecNumber>
        <ecNumber evidence="8">5.4.99.29</ecNumber>
    </recommendedName>
    <alternativeName>
        <fullName evidence="10">23S rRNA pseudouridine(746) synthase</fullName>
    </alternativeName>
    <alternativeName>
        <fullName evidence="13">Ribosomal large subunit pseudouridine synthase A</fullName>
    </alternativeName>
    <alternativeName>
        <fullName evidence="12">rRNA pseudouridylate synthase A</fullName>
    </alternativeName>
    <alternativeName>
        <fullName evidence="14">rRNA-uridine isomerase A</fullName>
    </alternativeName>
    <alternativeName>
        <fullName evidence="11">tRNA pseudouridine(32) synthase</fullName>
    </alternativeName>
</protein>
<comment type="caution">
    <text evidence="16">The sequence shown here is derived from an EMBL/GenBank/DDBJ whole genome shotgun (WGS) entry which is preliminary data.</text>
</comment>
<dbReference type="InterPro" id="IPR050188">
    <property type="entry name" value="RluA_PseudoU_synthase"/>
</dbReference>
<dbReference type="GO" id="GO:0160151">
    <property type="term" value="F:tRNA pseudouridine(32) synthase activity"/>
    <property type="evidence" value="ECO:0007669"/>
    <property type="project" value="UniProtKB-EC"/>
</dbReference>
<dbReference type="EMBL" id="LAZR01000006">
    <property type="protein sequence ID" value="KKO09797.1"/>
    <property type="molecule type" value="Genomic_DNA"/>
</dbReference>
<dbReference type="GO" id="GO:0160142">
    <property type="term" value="F:23S rRNA pseudouridine(746) synthase activity"/>
    <property type="evidence" value="ECO:0007669"/>
    <property type="project" value="UniProtKB-EC"/>
</dbReference>
<evidence type="ECO:0000256" key="7">
    <source>
        <dbReference type="ARBA" id="ARBA00038944"/>
    </source>
</evidence>
<dbReference type="InterPro" id="IPR006145">
    <property type="entry name" value="PsdUridine_synth_RsuA/RluA"/>
</dbReference>
<evidence type="ECO:0000256" key="10">
    <source>
        <dbReference type="ARBA" id="ARBA00041266"/>
    </source>
</evidence>
<evidence type="ECO:0000256" key="9">
    <source>
        <dbReference type="ARBA" id="ARBA00039988"/>
    </source>
</evidence>
<evidence type="ECO:0000256" key="2">
    <source>
        <dbReference type="ARBA" id="ARBA00022694"/>
    </source>
</evidence>
<evidence type="ECO:0000256" key="8">
    <source>
        <dbReference type="ARBA" id="ARBA00038945"/>
    </source>
</evidence>
<proteinExistence type="predicted"/>
<evidence type="ECO:0000256" key="12">
    <source>
        <dbReference type="ARBA" id="ARBA00042844"/>
    </source>
</evidence>
<evidence type="ECO:0000313" key="16">
    <source>
        <dbReference type="EMBL" id="KKO09797.1"/>
    </source>
</evidence>
<dbReference type="CDD" id="cd02869">
    <property type="entry name" value="PseudoU_synth_RluA_like"/>
    <property type="match status" value="1"/>
</dbReference>
<evidence type="ECO:0000256" key="14">
    <source>
        <dbReference type="ARBA" id="ARBA00043143"/>
    </source>
</evidence>
<dbReference type="EC" id="5.4.99.28" evidence="7"/>
<accession>A0A0F9YC72</accession>
<dbReference type="PANTHER" id="PTHR21600">
    <property type="entry name" value="MITOCHONDRIAL RNA PSEUDOURIDINE SYNTHASE"/>
    <property type="match status" value="1"/>
</dbReference>
<evidence type="ECO:0000256" key="1">
    <source>
        <dbReference type="ARBA" id="ARBA00022552"/>
    </source>
</evidence>